<dbReference type="InterPro" id="IPR029044">
    <property type="entry name" value="Nucleotide-diphossugar_trans"/>
</dbReference>
<proteinExistence type="predicted"/>
<dbReference type="InterPro" id="IPR050834">
    <property type="entry name" value="Glycosyltransf_2"/>
</dbReference>
<dbReference type="CDD" id="cd04186">
    <property type="entry name" value="GT_2_like_c"/>
    <property type="match status" value="1"/>
</dbReference>
<protein>
    <submittedName>
        <fullName evidence="2">Glycosyltransferase, GT2 family</fullName>
    </submittedName>
</protein>
<reference evidence="2 3" key="1">
    <citation type="submission" date="2016-10" db="EMBL/GenBank/DDBJ databases">
        <authorList>
            <person name="de Groot N.N."/>
        </authorList>
    </citation>
    <scope>NUCLEOTIDE SEQUENCE [LARGE SCALE GENOMIC DNA]</scope>
    <source>
        <strain evidence="2 3">DSM 28129</strain>
    </source>
</reference>
<organism evidence="2 3">
    <name type="scientific">Fontibacillus panacisegetis</name>
    <dbReference type="NCBI Taxonomy" id="670482"/>
    <lineage>
        <taxon>Bacteria</taxon>
        <taxon>Bacillati</taxon>
        <taxon>Bacillota</taxon>
        <taxon>Bacilli</taxon>
        <taxon>Bacillales</taxon>
        <taxon>Paenibacillaceae</taxon>
        <taxon>Fontibacillus</taxon>
    </lineage>
</organism>
<dbReference type="Gene3D" id="3.90.550.10">
    <property type="entry name" value="Spore Coat Polysaccharide Biosynthesis Protein SpsA, Chain A"/>
    <property type="match status" value="2"/>
</dbReference>
<feature type="domain" description="Glycosyltransferase 2-like" evidence="1">
    <location>
        <begin position="6"/>
        <end position="118"/>
    </location>
</feature>
<dbReference type="InterPro" id="IPR001173">
    <property type="entry name" value="Glyco_trans_2-like"/>
</dbReference>
<feature type="domain" description="Glycosyltransferase 2-like" evidence="1">
    <location>
        <begin position="310"/>
        <end position="426"/>
    </location>
</feature>
<dbReference type="OrthoDB" id="9785185at2"/>
<accession>A0A1G7T077</accession>
<dbReference type="AlphaFoldDB" id="A0A1G7T077"/>
<name>A0A1G7T077_9BACL</name>
<dbReference type="PANTHER" id="PTHR43685:SF3">
    <property type="entry name" value="SLR2126 PROTEIN"/>
    <property type="match status" value="1"/>
</dbReference>
<keyword evidence="2" id="KW-0808">Transferase</keyword>
<evidence type="ECO:0000313" key="2">
    <source>
        <dbReference type="EMBL" id="SDG28434.1"/>
    </source>
</evidence>
<gene>
    <name evidence="2" type="ORF">SAMN04488542_13319</name>
</gene>
<dbReference type="Proteomes" id="UP000198972">
    <property type="component" value="Unassembled WGS sequence"/>
</dbReference>
<dbReference type="GO" id="GO:0016740">
    <property type="term" value="F:transferase activity"/>
    <property type="evidence" value="ECO:0007669"/>
    <property type="project" value="UniProtKB-KW"/>
</dbReference>
<dbReference type="PANTHER" id="PTHR43685">
    <property type="entry name" value="GLYCOSYLTRANSFERASE"/>
    <property type="match status" value="1"/>
</dbReference>
<dbReference type="RefSeq" id="WP_091235307.1">
    <property type="nucleotide sequence ID" value="NZ_FNBG01000033.1"/>
</dbReference>
<evidence type="ECO:0000259" key="1">
    <source>
        <dbReference type="Pfam" id="PF00535"/>
    </source>
</evidence>
<evidence type="ECO:0000313" key="3">
    <source>
        <dbReference type="Proteomes" id="UP000198972"/>
    </source>
</evidence>
<keyword evidence="3" id="KW-1185">Reference proteome</keyword>
<dbReference type="SUPFAM" id="SSF53448">
    <property type="entry name" value="Nucleotide-diphospho-sugar transferases"/>
    <property type="match status" value="2"/>
</dbReference>
<dbReference type="Pfam" id="PF00535">
    <property type="entry name" value="Glycos_transf_2"/>
    <property type="match status" value="2"/>
</dbReference>
<sequence>MSTIDIIFVSYNSEKWISGLLKSLTNQNYPLEKLYLTFVDNNSKDNSRKIIESYENKHLFGGYQHFFLDKNLGFGKANNYGVNHTKQDYIFFLNIDTEVDCNCITELINAIDSSDDNVGLWESRQFPYEHPKVYNPVTMETSWSSGACCLVRRDYFIQIGMFDERIFMYGEDVDLSWRFRAQGYKLNYVPKSVVHHYTYMSAGEVKPNQFYNSTYMNLMLRYKFGSIKDIIKGHVMFSGLLFINGPAKSHKSTILKKLLKSPFEGVKYRKWKRKADKSQFRPDFKLWDYEINRDGAFYVNEQPDGFPLVSILIRTCGRPNVLREALLSVRNQTYKNIEVIIVEDGPPISESLLHEEFQDLNIVYKSTNDKVGRCIVGNMALELARGKYFNFLDDDDLLYADHVEVLVSSILKHPECKAAYSISFEVPTEVVSREPYIYREIFHNVQHRQPFNRLVLMHHNYFPIQTVLFDRQIYEDLGGIDPDLEVLEDWDLWMRYAFKYDFLYVEKLTSLYRVPSNISHNTERQALFDQYLSIVREKNLKYKFQIDMASIFKDVEYLMEKPPTIIYKIKGMSFRTLLFKVKNKLFYYGKKILK</sequence>
<dbReference type="STRING" id="670482.SAMN04488542_13319"/>
<dbReference type="EMBL" id="FNBG01000033">
    <property type="protein sequence ID" value="SDG28434.1"/>
    <property type="molecule type" value="Genomic_DNA"/>
</dbReference>